<evidence type="ECO:0000259" key="3">
    <source>
        <dbReference type="Pfam" id="PF00561"/>
    </source>
</evidence>
<comment type="similarity">
    <text evidence="2">Belongs to the AB hydrolase superfamily. Bacterial non-heme haloperoxidase / perhydrolase family.</text>
</comment>
<dbReference type="PANTHER" id="PTHR43798:SF31">
    <property type="entry name" value="AB HYDROLASE SUPERFAMILY PROTEIN YCLE"/>
    <property type="match status" value="1"/>
</dbReference>
<sequence length="275" mass="30874">MAKLKRNGYKLNYVDYGNKNGQAVILIHGWPLSLQSWEYQIPKIVEAGFRCIAYDRKGFGKSCATWDNYDYDDLAEDLAALITELELKNVVLVGFSMGGGEVIRYISNYGNDNVAKIALISSIIPLVKQHDDNKDGVPQKNLDQILDQLQNNRLDFLQTFHKGFYNYSLLHKSVNQAQLDFDFSVASSASPNATIKAALAWMDTDFREECKNIDVPTLIIHGKADQTVPISTAGNQAAELIKNNIYIVYDDAPHGLNITHKDQLNKDLVEFLLSI</sequence>
<dbReference type="Proteomes" id="UP000199149">
    <property type="component" value="Unassembled WGS sequence"/>
</dbReference>
<reference evidence="5" key="1">
    <citation type="submission" date="2016-10" db="EMBL/GenBank/DDBJ databases">
        <authorList>
            <person name="Varghese N."/>
            <person name="Submissions S."/>
        </authorList>
    </citation>
    <scope>NUCLEOTIDE SEQUENCE [LARGE SCALE GENOMIC DNA]</scope>
    <source>
        <strain evidence="5">XJ109</strain>
    </source>
</reference>
<dbReference type="GO" id="GO:0016020">
    <property type="term" value="C:membrane"/>
    <property type="evidence" value="ECO:0007669"/>
    <property type="project" value="TreeGrafter"/>
</dbReference>
<organism evidence="4 5">
    <name type="scientific">Algoriella xinjiangensis</name>
    <dbReference type="NCBI Taxonomy" id="684065"/>
    <lineage>
        <taxon>Bacteria</taxon>
        <taxon>Pseudomonadati</taxon>
        <taxon>Bacteroidota</taxon>
        <taxon>Flavobacteriia</taxon>
        <taxon>Flavobacteriales</taxon>
        <taxon>Weeksellaceae</taxon>
        <taxon>Algoriella</taxon>
    </lineage>
</organism>
<dbReference type="STRING" id="684065.SAMN05421738_1168"/>
<dbReference type="AlphaFoldDB" id="A0A1I5A9X8"/>
<evidence type="ECO:0000256" key="2">
    <source>
        <dbReference type="ARBA" id="ARBA00038128"/>
    </source>
</evidence>
<dbReference type="GO" id="GO:0016787">
    <property type="term" value="F:hydrolase activity"/>
    <property type="evidence" value="ECO:0007669"/>
    <property type="project" value="UniProtKB-KW"/>
</dbReference>
<dbReference type="InterPro" id="IPR000073">
    <property type="entry name" value="AB_hydrolase_1"/>
</dbReference>
<feature type="domain" description="AB hydrolase-1" evidence="3">
    <location>
        <begin position="23"/>
        <end position="260"/>
    </location>
</feature>
<dbReference type="EMBL" id="FOUZ01000016">
    <property type="protein sequence ID" value="SFN59148.1"/>
    <property type="molecule type" value="Genomic_DNA"/>
</dbReference>
<name>A0A1I5A9X8_9FLAO</name>
<dbReference type="InterPro" id="IPR029058">
    <property type="entry name" value="AB_hydrolase_fold"/>
</dbReference>
<dbReference type="SUPFAM" id="SSF53474">
    <property type="entry name" value="alpha/beta-Hydrolases"/>
    <property type="match status" value="1"/>
</dbReference>
<evidence type="ECO:0000256" key="1">
    <source>
        <dbReference type="ARBA" id="ARBA00022801"/>
    </source>
</evidence>
<dbReference type="Gene3D" id="3.40.50.1820">
    <property type="entry name" value="alpha/beta hydrolase"/>
    <property type="match status" value="1"/>
</dbReference>
<proteinExistence type="inferred from homology"/>
<dbReference type="OrthoDB" id="9780932at2"/>
<dbReference type="FunFam" id="3.40.50.1820:FF:000205">
    <property type="entry name" value="Non-haem bromoperoxidase BPO-A2"/>
    <property type="match status" value="1"/>
</dbReference>
<dbReference type="PRINTS" id="PR00111">
    <property type="entry name" value="ABHYDROLASE"/>
</dbReference>
<dbReference type="PRINTS" id="PR00412">
    <property type="entry name" value="EPOXHYDRLASE"/>
</dbReference>
<dbReference type="InterPro" id="IPR000639">
    <property type="entry name" value="Epox_hydrolase-like"/>
</dbReference>
<accession>A0A1I5A9X8</accession>
<dbReference type="Pfam" id="PF00561">
    <property type="entry name" value="Abhydrolase_1"/>
    <property type="match status" value="1"/>
</dbReference>
<keyword evidence="1" id="KW-0378">Hydrolase</keyword>
<dbReference type="InterPro" id="IPR050266">
    <property type="entry name" value="AB_hydrolase_sf"/>
</dbReference>
<evidence type="ECO:0000313" key="5">
    <source>
        <dbReference type="Proteomes" id="UP000199149"/>
    </source>
</evidence>
<protein>
    <submittedName>
        <fullName evidence="4">Pimeloyl-ACP methyl ester carboxylesterase</fullName>
    </submittedName>
</protein>
<gene>
    <name evidence="4" type="ORF">SAMN05421738_1168</name>
</gene>
<keyword evidence="5" id="KW-1185">Reference proteome</keyword>
<dbReference type="RefSeq" id="WP_092909668.1">
    <property type="nucleotide sequence ID" value="NZ_FOUZ01000016.1"/>
</dbReference>
<dbReference type="PANTHER" id="PTHR43798">
    <property type="entry name" value="MONOACYLGLYCEROL LIPASE"/>
    <property type="match status" value="1"/>
</dbReference>
<evidence type="ECO:0000313" key="4">
    <source>
        <dbReference type="EMBL" id="SFN59148.1"/>
    </source>
</evidence>